<dbReference type="SMART" id="SM00530">
    <property type="entry name" value="HTH_XRE"/>
    <property type="match status" value="1"/>
</dbReference>
<dbReference type="CDD" id="cd00093">
    <property type="entry name" value="HTH_XRE"/>
    <property type="match status" value="1"/>
</dbReference>
<dbReference type="PANTHER" id="PTHR46558:SF11">
    <property type="entry name" value="HTH-TYPE TRANSCRIPTIONAL REGULATOR XRE"/>
    <property type="match status" value="1"/>
</dbReference>
<gene>
    <name evidence="3" type="ORF">AABB31_01430</name>
</gene>
<evidence type="ECO:0000313" key="4">
    <source>
        <dbReference type="Proteomes" id="UP001470809"/>
    </source>
</evidence>
<keyword evidence="3" id="KW-0614">Plasmid</keyword>
<proteinExistence type="predicted"/>
<dbReference type="PROSITE" id="PS50943">
    <property type="entry name" value="HTH_CROC1"/>
    <property type="match status" value="1"/>
</dbReference>
<keyword evidence="4" id="KW-1185">Reference proteome</keyword>
<reference evidence="4" key="1">
    <citation type="submission" date="2024-04" db="EMBL/GenBank/DDBJ databases">
        <title>Phylogenomic analyses of a clade within the roseobacter group suggest taxonomic reassignments of species of the genera Aestuariivita, Citreicella, Loktanella, Nautella, Pelagibaca, Ruegeria, Thalassobius, Thiobacimonas and Tropicibacter, and the proposal o.</title>
        <authorList>
            <person name="Jeon C.O."/>
        </authorList>
    </citation>
    <scope>NUCLEOTIDE SEQUENCE [LARGE SCALE GENOMIC DNA]</scope>
    <source>
        <strain evidence="4">SS1-5</strain>
        <plasmid evidence="4">pSS1-5</plasmid>
    </source>
</reference>
<evidence type="ECO:0000256" key="1">
    <source>
        <dbReference type="ARBA" id="ARBA00023125"/>
    </source>
</evidence>
<dbReference type="SUPFAM" id="SSF47413">
    <property type="entry name" value="lambda repressor-like DNA-binding domains"/>
    <property type="match status" value="1"/>
</dbReference>
<dbReference type="Gene3D" id="1.10.260.40">
    <property type="entry name" value="lambda repressor-like DNA-binding domains"/>
    <property type="match status" value="1"/>
</dbReference>
<name>A0AAN0M6G2_9RHOB</name>
<feature type="domain" description="HTH cro/C1-type" evidence="2">
    <location>
        <begin position="20"/>
        <end position="74"/>
    </location>
</feature>
<protein>
    <submittedName>
        <fullName evidence="3">Helix-turn-helix domain-containing protein</fullName>
    </submittedName>
</protein>
<dbReference type="InterPro" id="IPR010982">
    <property type="entry name" value="Lambda_DNA-bd_dom_sf"/>
</dbReference>
<geneLocation type="plasmid" evidence="3 4">
    <name>pSS1-5</name>
</geneLocation>
<dbReference type="EMBL" id="CP151764">
    <property type="protein sequence ID" value="WZU65795.1"/>
    <property type="molecule type" value="Genomic_DNA"/>
</dbReference>
<dbReference type="Proteomes" id="UP001470809">
    <property type="component" value="Plasmid pSS1-5"/>
</dbReference>
<keyword evidence="1" id="KW-0238">DNA-binding</keyword>
<sequence>MSDVVTAEDVTDPVSIGKRLKAKREELDLTQVQLAARLGVSPKTYIFYENGKRAVGLKLILAMNALYRVHPDYLLFGIEHARHEFGALKDFIATFLDQLADEEVDLPPESCAAIVADWYREFTLGKALPVEVAMFSARQVVANSKKLSARRDT</sequence>
<dbReference type="KEGG" id="yrh:AABB31_01430"/>
<dbReference type="InterPro" id="IPR001387">
    <property type="entry name" value="Cro/C1-type_HTH"/>
</dbReference>
<reference evidence="3 4" key="2">
    <citation type="submission" date="2024-08" db="EMBL/GenBank/DDBJ databases">
        <title>Phylogenomic analyses of a clade within the roseobacter group suggest taxonomic reassignments of species of the genera Aestuariivita, Citreicella, Loktanella, Nautella, Pelagibaca, Ruegeria, Thalassobius, Thiobacimonas and Tropicibacter, and the proposal o.</title>
        <authorList>
            <person name="Jeon C.O."/>
        </authorList>
    </citation>
    <scope>NUCLEOTIDE SEQUENCE [LARGE SCALE GENOMIC DNA]</scope>
    <source>
        <strain evidence="3 4">SS1-5</strain>
        <plasmid evidence="3 4">pSS1-5</plasmid>
    </source>
</reference>
<evidence type="ECO:0000313" key="3">
    <source>
        <dbReference type="EMBL" id="WZU65795.1"/>
    </source>
</evidence>
<dbReference type="PANTHER" id="PTHR46558">
    <property type="entry name" value="TRACRIPTIONAL REGULATORY PROTEIN-RELATED-RELATED"/>
    <property type="match status" value="1"/>
</dbReference>
<dbReference type="RefSeq" id="WP_342075127.1">
    <property type="nucleotide sequence ID" value="NZ_CP151764.2"/>
</dbReference>
<dbReference type="GO" id="GO:0003677">
    <property type="term" value="F:DNA binding"/>
    <property type="evidence" value="ECO:0007669"/>
    <property type="project" value="UniProtKB-KW"/>
</dbReference>
<dbReference type="AlphaFoldDB" id="A0AAN0M6G2"/>
<dbReference type="Pfam" id="PF01381">
    <property type="entry name" value="HTH_3"/>
    <property type="match status" value="1"/>
</dbReference>
<accession>A0AAN0M6G2</accession>
<evidence type="ECO:0000259" key="2">
    <source>
        <dbReference type="PROSITE" id="PS50943"/>
    </source>
</evidence>
<organism evidence="3 4">
    <name type="scientific">Yoonia rhodophyticola</name>
    <dbReference type="NCBI Taxonomy" id="3137370"/>
    <lineage>
        <taxon>Bacteria</taxon>
        <taxon>Pseudomonadati</taxon>
        <taxon>Pseudomonadota</taxon>
        <taxon>Alphaproteobacteria</taxon>
        <taxon>Rhodobacterales</taxon>
        <taxon>Paracoccaceae</taxon>
        <taxon>Yoonia</taxon>
    </lineage>
</organism>